<comment type="caution">
    <text evidence="2">The sequence shown here is derived from an EMBL/GenBank/DDBJ whole genome shotgun (WGS) entry which is preliminary data.</text>
</comment>
<accession>A0A834TAY2</accession>
<sequence>MGSLRRSRVLCGPLLFSRAAQEIAGWALGPLKRDMSRFLFGQAQAHHLGLCKVGIWLKFVHKNKWNAFFNCSIQEWVLLNLMDKDPIWPSTFSIICWLIWKHRNNWVFNKAHKPIFSIVHSINYHTKAFLDCGLLKHSSWSPSESNKNMHIKWKPPECGSLKFNVDGSCWRHNSSISCGGVLRDSDGRWITGFVRRMGKGNSLTAEMWAIYSSLQIAWDKRLKDIIIETDSLLAITLIKDGVDRFHPLKPLVSAICNLADRIRNINFTHSFREGNRVANALASSGHCMDFGLYSLDTPPSSCILLVEDDIRGVLFPRGFAG</sequence>
<dbReference type="InterPro" id="IPR036397">
    <property type="entry name" value="RNaseH_sf"/>
</dbReference>
<dbReference type="InterPro" id="IPR002156">
    <property type="entry name" value="RNaseH_domain"/>
</dbReference>
<name>A0A834TAY2_9FABA</name>
<feature type="domain" description="RNase H type-1" evidence="1">
    <location>
        <begin position="164"/>
        <end position="284"/>
    </location>
</feature>
<dbReference type="Pfam" id="PF13456">
    <property type="entry name" value="RVT_3"/>
    <property type="match status" value="1"/>
</dbReference>
<evidence type="ECO:0000313" key="3">
    <source>
        <dbReference type="Proteomes" id="UP000634136"/>
    </source>
</evidence>
<gene>
    <name evidence="2" type="ORF">G2W53_034395</name>
</gene>
<dbReference type="AlphaFoldDB" id="A0A834TAY2"/>
<organism evidence="2 3">
    <name type="scientific">Senna tora</name>
    <dbReference type="NCBI Taxonomy" id="362788"/>
    <lineage>
        <taxon>Eukaryota</taxon>
        <taxon>Viridiplantae</taxon>
        <taxon>Streptophyta</taxon>
        <taxon>Embryophyta</taxon>
        <taxon>Tracheophyta</taxon>
        <taxon>Spermatophyta</taxon>
        <taxon>Magnoliopsida</taxon>
        <taxon>eudicotyledons</taxon>
        <taxon>Gunneridae</taxon>
        <taxon>Pentapetalae</taxon>
        <taxon>rosids</taxon>
        <taxon>fabids</taxon>
        <taxon>Fabales</taxon>
        <taxon>Fabaceae</taxon>
        <taxon>Caesalpinioideae</taxon>
        <taxon>Cassia clade</taxon>
        <taxon>Senna</taxon>
    </lineage>
</organism>
<dbReference type="GO" id="GO:0004523">
    <property type="term" value="F:RNA-DNA hybrid ribonuclease activity"/>
    <property type="evidence" value="ECO:0007669"/>
    <property type="project" value="InterPro"/>
</dbReference>
<dbReference type="InterPro" id="IPR044730">
    <property type="entry name" value="RNase_H-like_dom_plant"/>
</dbReference>
<dbReference type="EMBL" id="JAAIUW010000010">
    <property type="protein sequence ID" value="KAF7813419.1"/>
    <property type="molecule type" value="Genomic_DNA"/>
</dbReference>
<dbReference type="InterPro" id="IPR053151">
    <property type="entry name" value="RNase_H-like"/>
</dbReference>
<proteinExistence type="predicted"/>
<dbReference type="InterPro" id="IPR012337">
    <property type="entry name" value="RNaseH-like_sf"/>
</dbReference>
<dbReference type="Gene3D" id="3.30.420.10">
    <property type="entry name" value="Ribonuclease H-like superfamily/Ribonuclease H"/>
    <property type="match status" value="1"/>
</dbReference>
<dbReference type="CDD" id="cd06222">
    <property type="entry name" value="RNase_H_like"/>
    <property type="match status" value="1"/>
</dbReference>
<evidence type="ECO:0000313" key="2">
    <source>
        <dbReference type="EMBL" id="KAF7813419.1"/>
    </source>
</evidence>
<dbReference type="GO" id="GO:0003676">
    <property type="term" value="F:nucleic acid binding"/>
    <property type="evidence" value="ECO:0007669"/>
    <property type="project" value="InterPro"/>
</dbReference>
<dbReference type="PANTHER" id="PTHR47723:SF19">
    <property type="entry name" value="POLYNUCLEOTIDYL TRANSFERASE, RIBONUCLEASE H-LIKE SUPERFAMILY PROTEIN"/>
    <property type="match status" value="1"/>
</dbReference>
<reference evidence="2" key="1">
    <citation type="submission" date="2020-09" db="EMBL/GenBank/DDBJ databases">
        <title>Genome-Enabled Discovery of Anthraquinone Biosynthesis in Senna tora.</title>
        <authorList>
            <person name="Kang S.-H."/>
            <person name="Pandey R.P."/>
            <person name="Lee C.-M."/>
            <person name="Sim J.-S."/>
            <person name="Jeong J.-T."/>
            <person name="Choi B.-S."/>
            <person name="Jung M."/>
            <person name="Ginzburg D."/>
            <person name="Zhao K."/>
            <person name="Won S.Y."/>
            <person name="Oh T.-J."/>
            <person name="Yu Y."/>
            <person name="Kim N.-H."/>
            <person name="Lee O.R."/>
            <person name="Lee T.-H."/>
            <person name="Bashyal P."/>
            <person name="Kim T.-S."/>
            <person name="Lee W.-H."/>
            <person name="Kawkins C."/>
            <person name="Kim C.-K."/>
            <person name="Kim J.S."/>
            <person name="Ahn B.O."/>
            <person name="Rhee S.Y."/>
            <person name="Sohng J.K."/>
        </authorList>
    </citation>
    <scope>NUCLEOTIDE SEQUENCE</scope>
    <source>
        <tissue evidence="2">Leaf</tissue>
    </source>
</reference>
<dbReference type="Proteomes" id="UP000634136">
    <property type="component" value="Unassembled WGS sequence"/>
</dbReference>
<dbReference type="OrthoDB" id="1436503at2759"/>
<evidence type="ECO:0000259" key="1">
    <source>
        <dbReference type="Pfam" id="PF13456"/>
    </source>
</evidence>
<dbReference type="SUPFAM" id="SSF53098">
    <property type="entry name" value="Ribonuclease H-like"/>
    <property type="match status" value="1"/>
</dbReference>
<protein>
    <submittedName>
        <fullName evidence="2">Putative ribonuclease H protein At1g65750 family</fullName>
    </submittedName>
</protein>
<keyword evidence="3" id="KW-1185">Reference proteome</keyword>
<dbReference type="PANTHER" id="PTHR47723">
    <property type="entry name" value="OS05G0353850 PROTEIN"/>
    <property type="match status" value="1"/>
</dbReference>